<name>A0A9Q7UYC2_9BURK</name>
<evidence type="ECO:0000256" key="18">
    <source>
        <dbReference type="ARBA" id="ARBA00022989"/>
    </source>
</evidence>
<evidence type="ECO:0000256" key="27">
    <source>
        <dbReference type="SAM" id="MobiDB-lite"/>
    </source>
</evidence>
<evidence type="ECO:0000259" key="30">
    <source>
        <dbReference type="Pfam" id="PF17092"/>
    </source>
</evidence>
<evidence type="ECO:0000256" key="15">
    <source>
        <dbReference type="ARBA" id="ARBA00022960"/>
    </source>
</evidence>
<evidence type="ECO:0000256" key="23">
    <source>
        <dbReference type="ARBA" id="ARBA00034000"/>
    </source>
</evidence>
<evidence type="ECO:0000256" key="12">
    <source>
        <dbReference type="ARBA" id="ARBA00022679"/>
    </source>
</evidence>
<evidence type="ECO:0000256" key="5">
    <source>
        <dbReference type="ARBA" id="ARBA00012448"/>
    </source>
</evidence>
<dbReference type="Pfam" id="PF17092">
    <property type="entry name" value="PCB_OB"/>
    <property type="match status" value="1"/>
</dbReference>
<evidence type="ECO:0000256" key="1">
    <source>
        <dbReference type="ARBA" id="ARBA00004249"/>
    </source>
</evidence>
<feature type="region of interest" description="Disordered" evidence="27">
    <location>
        <begin position="734"/>
        <end position="760"/>
    </location>
</feature>
<evidence type="ECO:0000256" key="2">
    <source>
        <dbReference type="ARBA" id="ARBA00004752"/>
    </source>
</evidence>
<dbReference type="Gene3D" id="3.40.710.10">
    <property type="entry name" value="DD-peptidase/beta-lactamase superfamily"/>
    <property type="match status" value="2"/>
</dbReference>
<keyword evidence="19" id="KW-0472">Membrane</keyword>
<keyword evidence="21" id="KW-0511">Multifunctional enzyme</keyword>
<proteinExistence type="inferred from homology"/>
<keyword evidence="10" id="KW-0645">Protease</keyword>
<dbReference type="GO" id="GO:0008658">
    <property type="term" value="F:penicillin binding"/>
    <property type="evidence" value="ECO:0007669"/>
    <property type="project" value="InterPro"/>
</dbReference>
<evidence type="ECO:0000256" key="24">
    <source>
        <dbReference type="ARBA" id="ARBA00044770"/>
    </source>
</evidence>
<dbReference type="GO" id="GO:0071555">
    <property type="term" value="P:cell wall organization"/>
    <property type="evidence" value="ECO:0007669"/>
    <property type="project" value="UniProtKB-KW"/>
</dbReference>
<evidence type="ECO:0000256" key="4">
    <source>
        <dbReference type="ARBA" id="ARBA00007739"/>
    </source>
</evidence>
<evidence type="ECO:0000256" key="16">
    <source>
        <dbReference type="ARBA" id="ARBA00022968"/>
    </source>
</evidence>
<evidence type="ECO:0000256" key="25">
    <source>
        <dbReference type="ARBA" id="ARBA00049902"/>
    </source>
</evidence>
<keyword evidence="14" id="KW-0378">Hydrolase</keyword>
<evidence type="ECO:0000259" key="29">
    <source>
        <dbReference type="Pfam" id="PF00912"/>
    </source>
</evidence>
<dbReference type="GO" id="GO:0030288">
    <property type="term" value="C:outer membrane-bounded periplasmic space"/>
    <property type="evidence" value="ECO:0007669"/>
    <property type="project" value="TreeGrafter"/>
</dbReference>
<evidence type="ECO:0000256" key="19">
    <source>
        <dbReference type="ARBA" id="ARBA00023136"/>
    </source>
</evidence>
<dbReference type="NCBIfam" id="TIGR02074">
    <property type="entry name" value="PBP_1a_fam"/>
    <property type="match status" value="1"/>
</dbReference>
<keyword evidence="16" id="KW-0735">Signal-anchor</keyword>
<evidence type="ECO:0000256" key="3">
    <source>
        <dbReference type="ARBA" id="ARBA00007090"/>
    </source>
</evidence>
<keyword evidence="7" id="KW-1003">Cell membrane</keyword>
<dbReference type="Pfam" id="PF00912">
    <property type="entry name" value="Transgly"/>
    <property type="match status" value="1"/>
</dbReference>
<evidence type="ECO:0000256" key="13">
    <source>
        <dbReference type="ARBA" id="ARBA00022692"/>
    </source>
</evidence>
<accession>A0A9Q7UYC2</accession>
<evidence type="ECO:0000256" key="21">
    <source>
        <dbReference type="ARBA" id="ARBA00023268"/>
    </source>
</evidence>
<evidence type="ECO:0000256" key="20">
    <source>
        <dbReference type="ARBA" id="ARBA00023251"/>
    </source>
</evidence>
<feature type="domain" description="Glycosyl transferase family 51" evidence="29">
    <location>
        <begin position="53"/>
        <end position="225"/>
    </location>
</feature>
<dbReference type="AlphaFoldDB" id="A0A9Q7UYC2"/>
<comment type="catalytic activity">
    <reaction evidence="23">
        <text>Preferential cleavage: (Ac)2-L-Lys-D-Ala-|-D-Ala. Also transpeptidation of peptidyl-alanyl moieties that are N-acyl substituents of D-alanine.</text>
        <dbReference type="EC" id="3.4.16.4"/>
    </reaction>
</comment>
<keyword evidence="8" id="KW-0997">Cell inner membrane</keyword>
<dbReference type="EC" id="2.4.99.28" evidence="24"/>
<evidence type="ECO:0000256" key="14">
    <source>
        <dbReference type="ARBA" id="ARBA00022801"/>
    </source>
</evidence>
<comment type="pathway">
    <text evidence="2">Cell wall biogenesis; peptidoglycan biosynthesis.</text>
</comment>
<dbReference type="Pfam" id="PF00905">
    <property type="entry name" value="Transpeptidase"/>
    <property type="match status" value="1"/>
</dbReference>
<evidence type="ECO:0000256" key="10">
    <source>
        <dbReference type="ARBA" id="ARBA00022670"/>
    </source>
</evidence>
<keyword evidence="11" id="KW-0328">Glycosyltransferase</keyword>
<dbReference type="EC" id="3.4.16.4" evidence="5"/>
<dbReference type="PANTHER" id="PTHR32282">
    <property type="entry name" value="BINDING PROTEIN TRANSPEPTIDASE, PUTATIVE-RELATED"/>
    <property type="match status" value="1"/>
</dbReference>
<dbReference type="SUPFAM" id="SSF53955">
    <property type="entry name" value="Lysozyme-like"/>
    <property type="match status" value="1"/>
</dbReference>
<keyword evidence="17" id="KW-0573">Peptidoglycan synthesis</keyword>
<evidence type="ECO:0000313" key="32">
    <source>
        <dbReference type="Proteomes" id="UP000254259"/>
    </source>
</evidence>
<comment type="similarity">
    <text evidence="3">In the C-terminal section; belongs to the transpeptidase family.</text>
</comment>
<dbReference type="GO" id="GO:0005886">
    <property type="term" value="C:plasma membrane"/>
    <property type="evidence" value="ECO:0007669"/>
    <property type="project" value="UniProtKB-SubCell"/>
</dbReference>
<evidence type="ECO:0000256" key="6">
    <source>
        <dbReference type="ARBA" id="ARBA00018638"/>
    </source>
</evidence>
<dbReference type="GO" id="GO:0009252">
    <property type="term" value="P:peptidoglycan biosynthetic process"/>
    <property type="evidence" value="ECO:0007669"/>
    <property type="project" value="UniProtKB-KW"/>
</dbReference>
<feature type="domain" description="Penicillin-binding protein OB-like" evidence="30">
    <location>
        <begin position="312"/>
        <end position="416"/>
    </location>
</feature>
<evidence type="ECO:0000313" key="31">
    <source>
        <dbReference type="EMBL" id="SPD66033.1"/>
    </source>
</evidence>
<comment type="similarity">
    <text evidence="4">In the N-terminal section; belongs to the glycosyltransferase 51 family.</text>
</comment>
<evidence type="ECO:0000256" key="9">
    <source>
        <dbReference type="ARBA" id="ARBA00022645"/>
    </source>
</evidence>
<evidence type="ECO:0000256" key="22">
    <source>
        <dbReference type="ARBA" id="ARBA00023316"/>
    </source>
</evidence>
<gene>
    <name evidence="31" type="primary">mrcA</name>
    <name evidence="31" type="ORF">CBM2636_20559</name>
</gene>
<dbReference type="SUPFAM" id="SSF56601">
    <property type="entry name" value="beta-lactamase/transpeptidase-like"/>
    <property type="match status" value="1"/>
</dbReference>
<evidence type="ECO:0000256" key="8">
    <source>
        <dbReference type="ARBA" id="ARBA00022519"/>
    </source>
</evidence>
<comment type="pathway">
    <text evidence="26">Glycan biosynthesis.</text>
</comment>
<dbReference type="GO" id="GO:0046677">
    <property type="term" value="P:response to antibiotic"/>
    <property type="evidence" value="ECO:0007669"/>
    <property type="project" value="UniProtKB-KW"/>
</dbReference>
<dbReference type="InterPro" id="IPR023346">
    <property type="entry name" value="Lysozyme-like_dom_sf"/>
</dbReference>
<evidence type="ECO:0000256" key="7">
    <source>
        <dbReference type="ARBA" id="ARBA00022475"/>
    </source>
</evidence>
<dbReference type="InterPro" id="IPR012338">
    <property type="entry name" value="Beta-lactam/transpept-like"/>
</dbReference>
<evidence type="ECO:0000256" key="11">
    <source>
        <dbReference type="ARBA" id="ARBA00022676"/>
    </source>
</evidence>
<protein>
    <recommendedName>
        <fullName evidence="6">Penicillin-binding protein 1A</fullName>
        <ecNumber evidence="24">2.4.99.28</ecNumber>
        <ecNumber evidence="5">3.4.16.4</ecNumber>
    </recommendedName>
</protein>
<dbReference type="Gene3D" id="1.10.3810.10">
    <property type="entry name" value="Biosynthetic peptidoglycan transglycosylase-like"/>
    <property type="match status" value="1"/>
</dbReference>
<keyword evidence="18" id="KW-1133">Transmembrane helix</keyword>
<dbReference type="Proteomes" id="UP000254259">
    <property type="component" value="Chromosome CBM2636"/>
</dbReference>
<dbReference type="GO" id="GO:0009002">
    <property type="term" value="F:serine-type D-Ala-D-Ala carboxypeptidase activity"/>
    <property type="evidence" value="ECO:0007669"/>
    <property type="project" value="UniProtKB-EC"/>
</dbReference>
<keyword evidence="9" id="KW-0121">Carboxypeptidase</keyword>
<dbReference type="FunFam" id="1.10.3810.10:FF:000003">
    <property type="entry name" value="Penicillin-binding protein 1a"/>
    <property type="match status" value="1"/>
</dbReference>
<evidence type="ECO:0000256" key="26">
    <source>
        <dbReference type="ARBA" id="ARBA00060592"/>
    </source>
</evidence>
<evidence type="ECO:0000259" key="28">
    <source>
        <dbReference type="Pfam" id="PF00905"/>
    </source>
</evidence>
<dbReference type="InterPro" id="IPR031376">
    <property type="entry name" value="PCB_OB"/>
</dbReference>
<keyword evidence="22" id="KW-0961">Cell wall biogenesis/degradation</keyword>
<dbReference type="InterPro" id="IPR001460">
    <property type="entry name" value="PCN-bd_Tpept"/>
</dbReference>
<comment type="subcellular location">
    <subcellularLocation>
        <location evidence="1">Cell inner membrane</location>
        <topology evidence="1">Single-pass type II membrane protein</topology>
    </subcellularLocation>
</comment>
<reference evidence="31 32" key="1">
    <citation type="submission" date="2018-01" db="EMBL/GenBank/DDBJ databases">
        <authorList>
            <person name="Clerissi C."/>
        </authorList>
    </citation>
    <scope>NUCLEOTIDE SEQUENCE [LARGE SCALE GENOMIC DNA]</scope>
    <source>
        <strain evidence="31">Cupriavidus taiwanensis SWF 66322</strain>
    </source>
</reference>
<comment type="catalytic activity">
    <reaction evidence="25">
        <text>[GlcNAc-(1-&gt;4)-Mur2Ac(oyl-L-Ala-gamma-D-Glu-L-Lys-D-Ala-D-Ala)](n)-di-trans,octa-cis-undecaprenyl diphosphate + beta-D-GlcNAc-(1-&gt;4)-Mur2Ac(oyl-L-Ala-gamma-D-Glu-L-Lys-D-Ala-D-Ala)-di-trans,octa-cis-undecaprenyl diphosphate = [GlcNAc-(1-&gt;4)-Mur2Ac(oyl-L-Ala-gamma-D-Glu-L-Lys-D-Ala-D-Ala)](n+1)-di-trans,octa-cis-undecaprenyl diphosphate + di-trans,octa-cis-undecaprenyl diphosphate + H(+)</text>
        <dbReference type="Rhea" id="RHEA:23708"/>
        <dbReference type="Rhea" id="RHEA-COMP:9602"/>
        <dbReference type="Rhea" id="RHEA-COMP:9603"/>
        <dbReference type="ChEBI" id="CHEBI:15378"/>
        <dbReference type="ChEBI" id="CHEBI:58405"/>
        <dbReference type="ChEBI" id="CHEBI:60033"/>
        <dbReference type="ChEBI" id="CHEBI:78435"/>
        <dbReference type="EC" id="2.4.99.28"/>
    </reaction>
</comment>
<dbReference type="GO" id="GO:0006508">
    <property type="term" value="P:proteolysis"/>
    <property type="evidence" value="ECO:0007669"/>
    <property type="project" value="UniProtKB-KW"/>
</dbReference>
<dbReference type="EMBL" id="LT984813">
    <property type="protein sequence ID" value="SPD66033.1"/>
    <property type="molecule type" value="Genomic_DNA"/>
</dbReference>
<dbReference type="GO" id="GO:0008955">
    <property type="term" value="F:peptidoglycan glycosyltransferase activity"/>
    <property type="evidence" value="ECO:0007669"/>
    <property type="project" value="UniProtKB-EC"/>
</dbReference>
<keyword evidence="15" id="KW-0133">Cell shape</keyword>
<keyword evidence="20" id="KW-0046">Antibiotic resistance</keyword>
<dbReference type="InterPro" id="IPR001264">
    <property type="entry name" value="Glyco_trans_51"/>
</dbReference>
<dbReference type="InterPro" id="IPR050396">
    <property type="entry name" value="Glycosyltr_51/Transpeptidase"/>
</dbReference>
<dbReference type="GO" id="GO:0008360">
    <property type="term" value="P:regulation of cell shape"/>
    <property type="evidence" value="ECO:0007669"/>
    <property type="project" value="UniProtKB-KW"/>
</dbReference>
<dbReference type="InterPro" id="IPR036950">
    <property type="entry name" value="PBP_transglycosylase"/>
</dbReference>
<organism evidence="31 32">
    <name type="scientific">Cupriavidus taiwanensis</name>
    <dbReference type="NCBI Taxonomy" id="164546"/>
    <lineage>
        <taxon>Bacteria</taxon>
        <taxon>Pseudomonadati</taxon>
        <taxon>Pseudomonadota</taxon>
        <taxon>Betaproteobacteria</taxon>
        <taxon>Burkholderiales</taxon>
        <taxon>Burkholderiaceae</taxon>
        <taxon>Cupriavidus</taxon>
    </lineage>
</organism>
<feature type="domain" description="Penicillin-binding protein transpeptidase" evidence="28">
    <location>
        <begin position="419"/>
        <end position="677"/>
    </location>
</feature>
<dbReference type="PANTHER" id="PTHR32282:SF27">
    <property type="entry name" value="PENICILLIN-BINDING PROTEIN 1A"/>
    <property type="match status" value="1"/>
</dbReference>
<keyword evidence="13" id="KW-0812">Transmembrane</keyword>
<evidence type="ECO:0000256" key="17">
    <source>
        <dbReference type="ARBA" id="ARBA00022984"/>
    </source>
</evidence>
<keyword evidence="12" id="KW-0808">Transferase</keyword>
<sequence length="771" mass="84485">MFWAVGLVAAGAVVIALLLGYALLVAAPNLPSLDTITDYRPKIPLRIYTADNVLIGEFGEERRNFVPIAEIPDVMKKAVLAIEDDRFYEHGGVDFVGVMRAGLANLRGGLSQGASTITMQVARNFFLSSEKTYTRKIYEMLLAYKIEANLSKDQILELYMNQIYLGQRAYGFDSAARVYFGKSVRDVTPAEAAMLAGLPKAPSAYNPVVNPRRAKVRQEYILQRMRDLRYITPEQYDEAVQAELKVRTEGNEFSTHAEYVAEIVRQLMYAQYREETYTRGLTVYTTLTKTDQDAAYEAVRTGIMNYERKHGYRGPEAFIDLPSDPAEREQAIDDALVEHPGSGDLRSAVVTSVSPKQVKATLLSGEVATIEGAALRFISPSLSANAQPKMKMRPGAVIRVTQDEKNNWSVTQLPEVAAAFVSINPQDGEIRSMVGGFDFNRNKFNRVTQAWRQPGSSFKPFIYSAALEKGFSPATVINDAPLTIGPDTGGQVWEPKNYDGRFEGPMTMRRALAKSKNLVSVRILRAIGTQYAQDYITRFGFEADKHPAYLPMALGSGAVTPLQMAGAYSVFANGGYRVNPYLIQKVVDARGNVISETHPQRAGTDAVRVLDARTAFIADTMLRDVVRYGTANSAKQRLGRNDLAGKTGTTNDAVDAWFAGYTPNLVAIAWMGYDQPKSLGVRETGGGLALPIWVGYMSKALKGVPESPERPAPEGVLMVGGDWTFEENAGGAGVASVGLGDPWPGKPEESTTPSVDTESEKRKILEMFGGA</sequence>